<dbReference type="EMBL" id="VTPU01000003">
    <property type="protein sequence ID" value="TZG40762.1"/>
    <property type="molecule type" value="Genomic_DNA"/>
</dbReference>
<evidence type="ECO:0000259" key="1">
    <source>
        <dbReference type="Pfam" id="PF22613"/>
    </source>
</evidence>
<organism evidence="2 3">
    <name type="scientific">Halomonas eurihalina</name>
    <dbReference type="NCBI Taxonomy" id="42566"/>
    <lineage>
        <taxon>Bacteria</taxon>
        <taxon>Pseudomonadati</taxon>
        <taxon>Pseudomonadota</taxon>
        <taxon>Gammaproteobacteria</taxon>
        <taxon>Oceanospirillales</taxon>
        <taxon>Halomonadaceae</taxon>
        <taxon>Halomonas</taxon>
    </lineage>
</organism>
<dbReference type="InterPro" id="IPR051157">
    <property type="entry name" value="PDH/Transketolase"/>
</dbReference>
<dbReference type="SUPFAM" id="SSF52922">
    <property type="entry name" value="TK C-terminal domain-like"/>
    <property type="match status" value="1"/>
</dbReference>
<reference evidence="2 3" key="1">
    <citation type="submission" date="2019-08" db="EMBL/GenBank/DDBJ databases">
        <title>Draft Genome Sequence of Halomonas eurihalina Isolated from Preserved Hide-surface.</title>
        <authorList>
            <person name="Hussain S.A."/>
            <person name="Xu A."/>
            <person name="Sarker M."/>
            <person name="Sommers C."/>
        </authorList>
    </citation>
    <scope>NUCLEOTIDE SEQUENCE [LARGE SCALE GENOMIC DNA]</scope>
    <source>
        <strain evidence="2 3">MS1</strain>
    </source>
</reference>
<evidence type="ECO:0000313" key="3">
    <source>
        <dbReference type="Proteomes" id="UP000324260"/>
    </source>
</evidence>
<sequence length="335" mass="37983">MPEAIKLTKSNRMRSPAEVMDKIIHKLNKESGSPPFLIVSSVRQMNGPYVMPTLWYNYFFKDSAEEYSYLYDGRFNTASEVKGVYKESLNVVAIIDRAPDKMNRKVVSLRDILPLDLAYDTSVLPYDPANGMEFEAVLNMALKKEDKNSVVYVSAHDTTDVTPEPDVPVNERDVVKGMYLYKSSRKHKSDARILASGRSLLPALKIAECIENKFGVCFEVWSCPSYTMISREINKKYAENIVNNRSCFSSTHIHECLKEEVPTIALTHYNSLVCEQVSKYFRKGFVALGKVGGKEQSTWADNEITVRCIYHLIKNNLISNSDFILSGYESPGSFD</sequence>
<accession>A0A5D9DC05</accession>
<dbReference type="RefSeq" id="WP_149321160.1">
    <property type="nucleotide sequence ID" value="NZ_JARWAH010000001.1"/>
</dbReference>
<dbReference type="PANTHER" id="PTHR43825:SF3">
    <property type="entry name" value="PYRUVATE DEHYDROGENASE E1 COMPONENT"/>
    <property type="match status" value="1"/>
</dbReference>
<dbReference type="PANTHER" id="PTHR43825">
    <property type="entry name" value="PYRUVATE DEHYDROGENASE E1 COMPONENT"/>
    <property type="match status" value="1"/>
</dbReference>
<keyword evidence="3" id="KW-1185">Reference proteome</keyword>
<proteinExistence type="predicted"/>
<name>A0A5D9DC05_HALER</name>
<evidence type="ECO:0000313" key="2">
    <source>
        <dbReference type="EMBL" id="TZG40762.1"/>
    </source>
</evidence>
<dbReference type="InterPro" id="IPR009014">
    <property type="entry name" value="Transketo_C/PFOR_II"/>
</dbReference>
<dbReference type="Proteomes" id="UP000324260">
    <property type="component" value="Unassembled WGS sequence"/>
</dbReference>
<comment type="caution">
    <text evidence="2">The sequence shown here is derived from an EMBL/GenBank/DDBJ whole genome shotgun (WGS) entry which is preliminary data.</text>
</comment>
<dbReference type="OrthoDB" id="9020579at2"/>
<dbReference type="AlphaFoldDB" id="A0A5D9DC05"/>
<dbReference type="Pfam" id="PF22613">
    <property type="entry name" value="Transketolase_C_1"/>
    <property type="match status" value="1"/>
</dbReference>
<gene>
    <name evidence="2" type="ORF">FZZ93_04645</name>
</gene>
<dbReference type="Gene3D" id="3.40.50.920">
    <property type="match status" value="1"/>
</dbReference>
<protein>
    <recommendedName>
        <fullName evidence="1">Transketolase-like C-terminal domain-containing protein</fullName>
    </recommendedName>
</protein>
<dbReference type="InterPro" id="IPR055152">
    <property type="entry name" value="Transketolase-like_C_2"/>
</dbReference>
<feature type="domain" description="Transketolase-like C-terminal" evidence="1">
    <location>
        <begin position="177"/>
        <end position="278"/>
    </location>
</feature>